<dbReference type="InterPro" id="IPR017907">
    <property type="entry name" value="Znf_RING_CS"/>
</dbReference>
<evidence type="ECO:0000256" key="3">
    <source>
        <dbReference type="ARBA" id="ARBA00022771"/>
    </source>
</evidence>
<proteinExistence type="predicted"/>
<feature type="compositionally biased region" description="Basic residues" evidence="9">
    <location>
        <begin position="587"/>
        <end position="601"/>
    </location>
</feature>
<dbReference type="PANTHER" id="PTHR45626">
    <property type="entry name" value="TRANSCRIPTION TERMINATION FACTOR 2-RELATED"/>
    <property type="match status" value="1"/>
</dbReference>
<evidence type="ECO:0000256" key="5">
    <source>
        <dbReference type="ARBA" id="ARBA00022806"/>
    </source>
</evidence>
<dbReference type="InterPro" id="IPR050628">
    <property type="entry name" value="SNF2_RAD54_helicase_TF"/>
</dbReference>
<keyword evidence="7" id="KW-0067">ATP-binding</keyword>
<keyword evidence="3 8" id="KW-0863">Zinc-finger</keyword>
<dbReference type="PANTHER" id="PTHR45626:SF26">
    <property type="entry name" value="FAMILY HELICASE, PUTATIVE (AFU_ORTHOLOGUE AFUA_2G09120)-RELATED"/>
    <property type="match status" value="1"/>
</dbReference>
<organism evidence="12 13">
    <name type="scientific">Prorocentrum cordatum</name>
    <dbReference type="NCBI Taxonomy" id="2364126"/>
    <lineage>
        <taxon>Eukaryota</taxon>
        <taxon>Sar</taxon>
        <taxon>Alveolata</taxon>
        <taxon>Dinophyceae</taxon>
        <taxon>Prorocentrales</taxon>
        <taxon>Prorocentraceae</taxon>
        <taxon>Prorocentrum</taxon>
    </lineage>
</organism>
<evidence type="ECO:0000256" key="8">
    <source>
        <dbReference type="PROSITE-ProRule" id="PRU00175"/>
    </source>
</evidence>
<evidence type="ECO:0000256" key="2">
    <source>
        <dbReference type="ARBA" id="ARBA00022741"/>
    </source>
</evidence>
<evidence type="ECO:0000256" key="7">
    <source>
        <dbReference type="ARBA" id="ARBA00022840"/>
    </source>
</evidence>
<feature type="compositionally biased region" description="Low complexity" evidence="9">
    <location>
        <begin position="573"/>
        <end position="586"/>
    </location>
</feature>
<feature type="domain" description="RING-type" evidence="10">
    <location>
        <begin position="320"/>
        <end position="361"/>
    </location>
</feature>
<dbReference type="Pfam" id="PF00271">
    <property type="entry name" value="Helicase_C"/>
    <property type="match status" value="1"/>
</dbReference>
<dbReference type="CDD" id="cd18793">
    <property type="entry name" value="SF2_C_SNF"/>
    <property type="match status" value="1"/>
</dbReference>
<evidence type="ECO:0000259" key="11">
    <source>
        <dbReference type="PROSITE" id="PS51194"/>
    </source>
</evidence>
<dbReference type="InterPro" id="IPR001650">
    <property type="entry name" value="Helicase_C-like"/>
</dbReference>
<dbReference type="SUPFAM" id="SSF57850">
    <property type="entry name" value="RING/U-box"/>
    <property type="match status" value="1"/>
</dbReference>
<keyword evidence="13" id="KW-1185">Reference proteome</keyword>
<keyword evidence="6" id="KW-0862">Zinc</keyword>
<keyword evidence="2" id="KW-0547">Nucleotide-binding</keyword>
<evidence type="ECO:0000313" key="12">
    <source>
        <dbReference type="EMBL" id="CAK0867730.1"/>
    </source>
</evidence>
<dbReference type="InterPro" id="IPR013083">
    <property type="entry name" value="Znf_RING/FYVE/PHD"/>
</dbReference>
<keyword evidence="1" id="KW-0479">Metal-binding</keyword>
<dbReference type="SMART" id="SM00490">
    <property type="entry name" value="HELICc"/>
    <property type="match status" value="1"/>
</dbReference>
<dbReference type="SUPFAM" id="SSF52540">
    <property type="entry name" value="P-loop containing nucleoside triphosphate hydrolases"/>
    <property type="match status" value="1"/>
</dbReference>
<evidence type="ECO:0000313" key="13">
    <source>
        <dbReference type="Proteomes" id="UP001189429"/>
    </source>
</evidence>
<dbReference type="SMART" id="SM00184">
    <property type="entry name" value="RING"/>
    <property type="match status" value="1"/>
</dbReference>
<comment type="caution">
    <text evidence="12">The sequence shown here is derived from an EMBL/GenBank/DDBJ whole genome shotgun (WGS) entry which is preliminary data.</text>
</comment>
<evidence type="ECO:0000256" key="6">
    <source>
        <dbReference type="ARBA" id="ARBA00022833"/>
    </source>
</evidence>
<accession>A0ABN9V744</accession>
<feature type="region of interest" description="Disordered" evidence="9">
    <location>
        <begin position="573"/>
        <end position="618"/>
    </location>
</feature>
<evidence type="ECO:0000259" key="10">
    <source>
        <dbReference type="PROSITE" id="PS50089"/>
    </source>
</evidence>
<evidence type="ECO:0000256" key="9">
    <source>
        <dbReference type="SAM" id="MobiDB-lite"/>
    </source>
</evidence>
<keyword evidence="5" id="KW-0347">Helicase</keyword>
<sequence>MSSLFRVDIIGGGPRWLKNPTRPNLGEFETDCLVTSHAESFVGHYVRQNVADLPHIRVEHSTVLVTHSAEERAVYLGQLHDSPARSDESLSSPDGRVKDSAFEALERLLKLCSHFQPGGETSSDAKEECSRLGQKRVKRVAAARGRVELGCRILRLLSVKADALGRQPPPGPGAEAVARLVQTAGGWQQSVTAAAQALRAQGEGEAGASVTAAKELQEVITGLGGEDEEQLLKAMDGVRPASGALLAQLGPSEPRRGYTRECWGAFVAAPTEPGALAPLVEEQLSEVAAALQELKDALRSHQFFQQALAALADSAEARHCSVCLEDDLPLTKLAITPCAHSFCIHCLRKTVQQFKSCSICRQQLSPGDVAPVSLELNSSIAGAGSSSSSSSSPSVAAAPPPAPEGALPQDERLRRYGAKLALLVGRLWALRQADPTAKVILFVQFDDLKRKVAAALAEFGVPSVTLHGSVSQRGSIIDDWQNNAGSSTFVLLLSLAQSASGTNLTAASHVVFLHPMLAETADVAVGYEEQAIGRAARHGQQRDVVHVWRFVTEGTVEQTISDRNMAAMAAREAAGHRASAPAATRARQGRCKGRGRGRGRGGRGQERPANVAAVPDEDLESYPDLSVVAPTPTLHGVAWPR</sequence>
<evidence type="ECO:0000256" key="1">
    <source>
        <dbReference type="ARBA" id="ARBA00022723"/>
    </source>
</evidence>
<evidence type="ECO:0000256" key="4">
    <source>
        <dbReference type="ARBA" id="ARBA00022801"/>
    </source>
</evidence>
<dbReference type="InterPro" id="IPR049730">
    <property type="entry name" value="SNF2/RAD54-like_C"/>
</dbReference>
<dbReference type="InterPro" id="IPR027417">
    <property type="entry name" value="P-loop_NTPase"/>
</dbReference>
<evidence type="ECO:0008006" key="14">
    <source>
        <dbReference type="Google" id="ProtNLM"/>
    </source>
</evidence>
<dbReference type="Gene3D" id="3.30.40.10">
    <property type="entry name" value="Zinc/RING finger domain, C3HC4 (zinc finger)"/>
    <property type="match status" value="1"/>
</dbReference>
<feature type="domain" description="Helicase C-terminal" evidence="11">
    <location>
        <begin position="429"/>
        <end position="588"/>
    </location>
</feature>
<dbReference type="Gene3D" id="3.40.50.300">
    <property type="entry name" value="P-loop containing nucleotide triphosphate hydrolases"/>
    <property type="match status" value="1"/>
</dbReference>
<reference evidence="12" key="1">
    <citation type="submission" date="2023-10" db="EMBL/GenBank/DDBJ databases">
        <authorList>
            <person name="Chen Y."/>
            <person name="Shah S."/>
            <person name="Dougan E. K."/>
            <person name="Thang M."/>
            <person name="Chan C."/>
        </authorList>
    </citation>
    <scope>NUCLEOTIDE SEQUENCE [LARGE SCALE GENOMIC DNA]</scope>
</reference>
<feature type="region of interest" description="Disordered" evidence="9">
    <location>
        <begin position="384"/>
        <end position="409"/>
    </location>
</feature>
<name>A0ABN9V744_9DINO</name>
<dbReference type="PROSITE" id="PS51194">
    <property type="entry name" value="HELICASE_CTER"/>
    <property type="match status" value="1"/>
</dbReference>
<gene>
    <name evidence="12" type="ORF">PCOR1329_LOCUS54598</name>
</gene>
<dbReference type="PROSITE" id="PS50089">
    <property type="entry name" value="ZF_RING_2"/>
    <property type="match status" value="1"/>
</dbReference>
<keyword evidence="4" id="KW-0378">Hydrolase</keyword>
<dbReference type="EMBL" id="CAUYUJ010016677">
    <property type="protein sequence ID" value="CAK0867730.1"/>
    <property type="molecule type" value="Genomic_DNA"/>
</dbReference>
<feature type="compositionally biased region" description="Low complexity" evidence="9">
    <location>
        <begin position="384"/>
        <end position="397"/>
    </location>
</feature>
<protein>
    <recommendedName>
        <fullName evidence="14">RING-type E3 ubiquitin transferase</fullName>
    </recommendedName>
</protein>
<dbReference type="InterPro" id="IPR001841">
    <property type="entry name" value="Znf_RING"/>
</dbReference>
<dbReference type="PROSITE" id="PS00518">
    <property type="entry name" value="ZF_RING_1"/>
    <property type="match status" value="1"/>
</dbReference>
<dbReference type="Proteomes" id="UP001189429">
    <property type="component" value="Unassembled WGS sequence"/>
</dbReference>